<dbReference type="Proteomes" id="UP000198937">
    <property type="component" value="Unassembled WGS sequence"/>
</dbReference>
<dbReference type="GO" id="GO:0016740">
    <property type="term" value="F:transferase activity"/>
    <property type="evidence" value="ECO:0007669"/>
    <property type="project" value="UniProtKB-KW"/>
</dbReference>
<dbReference type="OrthoDB" id="8481050at2"/>
<evidence type="ECO:0000313" key="2">
    <source>
        <dbReference type="Proteomes" id="UP000198937"/>
    </source>
</evidence>
<keyword evidence="2" id="KW-1185">Reference proteome</keyword>
<accession>A0A1C6UL56</accession>
<proteinExistence type="predicted"/>
<dbReference type="EMBL" id="FMIA01000002">
    <property type="protein sequence ID" value="SCL54817.1"/>
    <property type="molecule type" value="Genomic_DNA"/>
</dbReference>
<dbReference type="AlphaFoldDB" id="A0A1C6UL56"/>
<dbReference type="STRING" id="683228.GA0070617_2775"/>
<keyword evidence="1" id="KW-0808">Transferase</keyword>
<gene>
    <name evidence="1" type="ORF">GA0070617_2775</name>
</gene>
<reference evidence="2" key="1">
    <citation type="submission" date="2016-06" db="EMBL/GenBank/DDBJ databases">
        <authorList>
            <person name="Varghese N."/>
            <person name="Submissions Spin"/>
        </authorList>
    </citation>
    <scope>NUCLEOTIDE SEQUENCE [LARGE SCALE GENOMIC DNA]</scope>
    <source>
        <strain evidence="2">DSM 45577</strain>
    </source>
</reference>
<dbReference type="Gene3D" id="3.90.550.10">
    <property type="entry name" value="Spore Coat Polysaccharide Biosynthesis Protein SpsA, Chain A"/>
    <property type="match status" value="1"/>
</dbReference>
<dbReference type="SUPFAM" id="SSF53448">
    <property type="entry name" value="Nucleotide-diphospho-sugar transferases"/>
    <property type="match status" value="1"/>
</dbReference>
<sequence>MTTMPVTTATPIAIPVRPTASGYLARFAPGGTVPPAPSGGGDALPSGVTVLVPTYSPPEGGRTDSLWLGLSTVAAAAPTATLLVVDNGLSASDARVVGELLRRTGREHHVVVAPRAPGRRYTAAQARNAGLAFLARPEGAALRRRSLLLLDDDTALAPGALARLQATLDTHPRAVAACPRVVAVPDLAGWYDRLAATTEAGPAGAATRRLPGALHGDGYDLLSVTSHGSLVTGRTVGLLVRQDPVLWWTRHHGPLFYEGTPYGSTEDMLAMALLSRLGELWSVPAAEAVDEARKTPGTTRAQQFAWGYDHAWLARALAEAGAIRPGVTALTWRRSGWQEQRVGDWGPYAGFLINPTELRLGYRMLRAITADQAAVEAMFGADAARVRAGTHAFGRVLRRWRAGTATVPARPRPDLPPLGGRGWAGLRDGLDALIGHLAGNVVGSLDHGPFFLYGARQPAVAPPS</sequence>
<dbReference type="InterPro" id="IPR029044">
    <property type="entry name" value="Nucleotide-diphossugar_trans"/>
</dbReference>
<organism evidence="1 2">
    <name type="scientific">Micromonospora yangpuensis</name>
    <dbReference type="NCBI Taxonomy" id="683228"/>
    <lineage>
        <taxon>Bacteria</taxon>
        <taxon>Bacillati</taxon>
        <taxon>Actinomycetota</taxon>
        <taxon>Actinomycetes</taxon>
        <taxon>Micromonosporales</taxon>
        <taxon>Micromonosporaceae</taxon>
        <taxon>Micromonospora</taxon>
    </lineage>
</organism>
<dbReference type="RefSeq" id="WP_091437232.1">
    <property type="nucleotide sequence ID" value="NZ_BMMJ01000009.1"/>
</dbReference>
<evidence type="ECO:0000313" key="1">
    <source>
        <dbReference type="EMBL" id="SCL54817.1"/>
    </source>
</evidence>
<protein>
    <submittedName>
        <fullName evidence="1">Glycosyltransferase like family 2</fullName>
    </submittedName>
</protein>
<name>A0A1C6UL56_9ACTN</name>